<sequence length="207" mass="22580">MENDSAATDKSIRKPDRDMSRSDFEVLGVVPSNALDTPPSNAPESSTSEMNVPAKLKEKGKVVSKSSKSHHHHHHHHHQKDSENLEPGLEKSDPISPPPPDDNEKQISRLPEDDYDSETQGDIPPPGEAIEKHDSGTAGSDFEVGGLIGMRSDDSGRKSPVREKKPQLERHISAIPQSDDEEDAGAGGGGARRRSRLERTISRVPQD</sequence>
<feature type="compositionally biased region" description="Basic residues" evidence="1">
    <location>
        <begin position="67"/>
        <end position="79"/>
    </location>
</feature>
<gene>
    <name evidence="2" type="ORF">LECACI_7A009833</name>
</gene>
<protein>
    <submittedName>
        <fullName evidence="2">Uncharacterized protein</fullName>
    </submittedName>
</protein>
<keyword evidence="3" id="KW-1185">Reference proteome</keyword>
<feature type="compositionally biased region" description="Basic and acidic residues" evidence="1">
    <location>
        <begin position="197"/>
        <end position="207"/>
    </location>
</feature>
<evidence type="ECO:0000256" key="1">
    <source>
        <dbReference type="SAM" id="MobiDB-lite"/>
    </source>
</evidence>
<dbReference type="AlphaFoldDB" id="A0AAI9EFW8"/>
<reference evidence="2" key="1">
    <citation type="submission" date="2023-11" db="EMBL/GenBank/DDBJ databases">
        <authorList>
            <person name="Alioto T."/>
            <person name="Alioto T."/>
            <person name="Gomez Garrido J."/>
        </authorList>
    </citation>
    <scope>NUCLEOTIDE SEQUENCE</scope>
</reference>
<feature type="compositionally biased region" description="Polar residues" evidence="1">
    <location>
        <begin position="34"/>
        <end position="50"/>
    </location>
</feature>
<evidence type="ECO:0000313" key="3">
    <source>
        <dbReference type="Proteomes" id="UP001296104"/>
    </source>
</evidence>
<evidence type="ECO:0000313" key="2">
    <source>
        <dbReference type="EMBL" id="CAK4034675.1"/>
    </source>
</evidence>
<feature type="compositionally biased region" description="Basic and acidic residues" evidence="1">
    <location>
        <begin position="10"/>
        <end position="24"/>
    </location>
</feature>
<feature type="region of interest" description="Disordered" evidence="1">
    <location>
        <begin position="1"/>
        <end position="207"/>
    </location>
</feature>
<dbReference type="EMBL" id="CAVMBE010000129">
    <property type="protein sequence ID" value="CAK4034675.1"/>
    <property type="molecule type" value="Genomic_DNA"/>
</dbReference>
<feature type="compositionally biased region" description="Basic and acidic residues" evidence="1">
    <location>
        <begin position="102"/>
        <end position="112"/>
    </location>
</feature>
<accession>A0AAI9EFW8</accession>
<feature type="compositionally biased region" description="Basic and acidic residues" evidence="1">
    <location>
        <begin position="151"/>
        <end position="172"/>
    </location>
</feature>
<feature type="compositionally biased region" description="Basic and acidic residues" evidence="1">
    <location>
        <begin position="80"/>
        <end position="93"/>
    </location>
</feature>
<proteinExistence type="predicted"/>
<dbReference type="Proteomes" id="UP001296104">
    <property type="component" value="Unassembled WGS sequence"/>
</dbReference>
<name>A0AAI9EFW8_9PEZI</name>
<organism evidence="2 3">
    <name type="scientific">Lecanosticta acicola</name>
    <dbReference type="NCBI Taxonomy" id="111012"/>
    <lineage>
        <taxon>Eukaryota</taxon>
        <taxon>Fungi</taxon>
        <taxon>Dikarya</taxon>
        <taxon>Ascomycota</taxon>
        <taxon>Pezizomycotina</taxon>
        <taxon>Dothideomycetes</taxon>
        <taxon>Dothideomycetidae</taxon>
        <taxon>Mycosphaerellales</taxon>
        <taxon>Mycosphaerellaceae</taxon>
        <taxon>Lecanosticta</taxon>
    </lineage>
</organism>
<comment type="caution">
    <text evidence="2">The sequence shown here is derived from an EMBL/GenBank/DDBJ whole genome shotgun (WGS) entry which is preliminary data.</text>
</comment>